<keyword evidence="4 6" id="KW-1133">Transmembrane helix</keyword>
<dbReference type="PANTHER" id="PTHR30572:SF18">
    <property type="entry name" value="ABC-TYPE MACROLIDE FAMILY EXPORT SYSTEM PERMEASE COMPONENT 2"/>
    <property type="match status" value="1"/>
</dbReference>
<evidence type="ECO:0000256" key="4">
    <source>
        <dbReference type="ARBA" id="ARBA00022989"/>
    </source>
</evidence>
<evidence type="ECO:0000313" key="9">
    <source>
        <dbReference type="EMBL" id="MCZ4222908.1"/>
    </source>
</evidence>
<evidence type="ECO:0000259" key="8">
    <source>
        <dbReference type="Pfam" id="PF12704"/>
    </source>
</evidence>
<feature type="transmembrane region" description="Helical" evidence="6">
    <location>
        <begin position="733"/>
        <end position="753"/>
    </location>
</feature>
<evidence type="ECO:0000256" key="5">
    <source>
        <dbReference type="ARBA" id="ARBA00023136"/>
    </source>
</evidence>
<organism evidence="9 10">
    <name type="scientific">Pedobacter rhodius</name>
    <dbReference type="NCBI Taxonomy" id="3004098"/>
    <lineage>
        <taxon>Bacteria</taxon>
        <taxon>Pseudomonadati</taxon>
        <taxon>Bacteroidota</taxon>
        <taxon>Sphingobacteriia</taxon>
        <taxon>Sphingobacteriales</taxon>
        <taxon>Sphingobacteriaceae</taxon>
        <taxon>Pedobacter</taxon>
    </lineage>
</organism>
<sequence length="772" mass="86800">MSTLINILGLGIGLTACILLLLYVAHEWNFDLQSKNARRSYQVMNNLKDDKGNIFTTFLGSATALAPAIKQQIPEIAYVSRTNYDAVGLLGNGEKVFKRNFRFAEPDIFEVYDFKFIDGNPRTALTDANTVILTESTAKLLFQSTDVVNKFVRFENKIQLKITAVVKDMPDNSSYKPDYILPWALYANSNTSVKNPDWNNYSFITLLVLKPGTDPKLIDEKINALVKRNTKSTNQSYFIYSLNDFYLRGNFVNGKTVGGNIERLWLFGGLTIGILLIACINFINLVTAKSEKRAKEIAIKKTLGANRKSLVVQFLMESLVLTLIALALAVILAELLLPKFNHMLQINLSITYFNFYSWISLIVAVATTALVAGSYPAFYLSSRNPAQNLKRNPSGRMFNFSLRQVLVVIQFCFSIFLVIGAIVIYQQVKYANDKPSGFDKDVLVQMPMQGLLNEKYNLLEDKLKKSGAVESMAKLSVGLSHDGSMFNDIEWPGMAQRENKIPFTRIATTYNFIKTSGVRMISGRDFSEKYASDSSAVLLSQSAQKIMNLKNPIGQKIKIFGQTYNVIGLFNDFVWNTPYKSNDPLVVYFNKEYLGNITMRLNSKSNLLQNVDKIATITKALNPAYPVEIDFLSSLYKQKFETEQKLGILSGLFGGLTIFISCLGLYGLVAYSAEQRTKEIGIRKVLGASLFQLMQLLSFSFLKIISFAIIIAVPLSIYLMNNWLKTFEFHTNIKWWVIPVSATVTLLTALLTVSFQTYKSAKANPINALKYE</sequence>
<comment type="caution">
    <text evidence="9">The sequence shown here is derived from an EMBL/GenBank/DDBJ whole genome shotgun (WGS) entry which is preliminary data.</text>
</comment>
<keyword evidence="5 6" id="KW-0472">Membrane</keyword>
<name>A0ABT4KVF8_9SPHI</name>
<keyword evidence="3 6" id="KW-0812">Transmembrane</keyword>
<feature type="domain" description="MacB-like periplasmic core" evidence="8">
    <location>
        <begin position="3"/>
        <end position="224"/>
    </location>
</feature>
<feature type="domain" description="ABC3 transporter permease C-terminal" evidence="7">
    <location>
        <begin position="652"/>
        <end position="765"/>
    </location>
</feature>
<feature type="domain" description="MacB-like periplasmic core" evidence="8">
    <location>
        <begin position="413"/>
        <end position="607"/>
    </location>
</feature>
<evidence type="ECO:0000259" key="7">
    <source>
        <dbReference type="Pfam" id="PF02687"/>
    </source>
</evidence>
<evidence type="ECO:0000256" key="1">
    <source>
        <dbReference type="ARBA" id="ARBA00004651"/>
    </source>
</evidence>
<evidence type="ECO:0000256" key="2">
    <source>
        <dbReference type="ARBA" id="ARBA00022475"/>
    </source>
</evidence>
<gene>
    <name evidence="9" type="ORF">O0931_06315</name>
</gene>
<dbReference type="InterPro" id="IPR025857">
    <property type="entry name" value="MacB_PCD"/>
</dbReference>
<keyword evidence="2" id="KW-1003">Cell membrane</keyword>
<feature type="domain" description="ABC3 transporter permease C-terminal" evidence="7">
    <location>
        <begin position="271"/>
        <end position="385"/>
    </location>
</feature>
<dbReference type="InterPro" id="IPR003838">
    <property type="entry name" value="ABC3_permease_C"/>
</dbReference>
<feature type="transmembrane region" description="Helical" evidence="6">
    <location>
        <begin position="401"/>
        <end position="425"/>
    </location>
</feature>
<accession>A0ABT4KVF8</accession>
<evidence type="ECO:0000256" key="3">
    <source>
        <dbReference type="ARBA" id="ARBA00022692"/>
    </source>
</evidence>
<comment type="subcellular location">
    <subcellularLocation>
        <location evidence="1">Cell membrane</location>
        <topology evidence="1">Multi-pass membrane protein</topology>
    </subcellularLocation>
</comment>
<evidence type="ECO:0000313" key="10">
    <source>
        <dbReference type="Proteomes" id="UP001144341"/>
    </source>
</evidence>
<feature type="transmembrane region" description="Helical" evidence="6">
    <location>
        <begin position="309"/>
        <end position="335"/>
    </location>
</feature>
<dbReference type="PANTHER" id="PTHR30572">
    <property type="entry name" value="MEMBRANE COMPONENT OF TRANSPORTER-RELATED"/>
    <property type="match status" value="1"/>
</dbReference>
<evidence type="ECO:0000256" key="6">
    <source>
        <dbReference type="SAM" id="Phobius"/>
    </source>
</evidence>
<proteinExistence type="predicted"/>
<feature type="transmembrane region" description="Helical" evidence="6">
    <location>
        <begin position="690"/>
        <end position="713"/>
    </location>
</feature>
<dbReference type="RefSeq" id="WP_269414710.1">
    <property type="nucleotide sequence ID" value="NZ_JAPWGL010000002.1"/>
</dbReference>
<protein>
    <submittedName>
        <fullName evidence="9">ABC transporter permease</fullName>
    </submittedName>
</protein>
<dbReference type="Pfam" id="PF12704">
    <property type="entry name" value="MacB_PCD"/>
    <property type="match status" value="2"/>
</dbReference>
<dbReference type="Pfam" id="PF02687">
    <property type="entry name" value="FtsX"/>
    <property type="match status" value="2"/>
</dbReference>
<dbReference type="InterPro" id="IPR050250">
    <property type="entry name" value="Macrolide_Exporter_MacB"/>
</dbReference>
<dbReference type="EMBL" id="JAPWGL010000002">
    <property type="protein sequence ID" value="MCZ4222908.1"/>
    <property type="molecule type" value="Genomic_DNA"/>
</dbReference>
<feature type="transmembrane region" description="Helical" evidence="6">
    <location>
        <begin position="7"/>
        <end position="25"/>
    </location>
</feature>
<keyword evidence="10" id="KW-1185">Reference proteome</keyword>
<feature type="transmembrane region" description="Helical" evidence="6">
    <location>
        <begin position="646"/>
        <end position="669"/>
    </location>
</feature>
<reference evidence="9" key="1">
    <citation type="submission" date="2022-12" db="EMBL/GenBank/DDBJ databases">
        <title>Genome sequence of SJ11.</title>
        <authorList>
            <person name="Woo H."/>
        </authorList>
    </citation>
    <scope>NUCLEOTIDE SEQUENCE</scope>
    <source>
        <strain evidence="9">SJ11</strain>
    </source>
</reference>
<feature type="transmembrane region" description="Helical" evidence="6">
    <location>
        <begin position="355"/>
        <end position="380"/>
    </location>
</feature>
<feature type="transmembrane region" description="Helical" evidence="6">
    <location>
        <begin position="264"/>
        <end position="288"/>
    </location>
</feature>
<dbReference type="Proteomes" id="UP001144341">
    <property type="component" value="Unassembled WGS sequence"/>
</dbReference>